<feature type="domain" description="DHFR" evidence="6">
    <location>
        <begin position="2"/>
        <end position="166"/>
    </location>
</feature>
<dbReference type="GO" id="GO:0046452">
    <property type="term" value="P:dihydrofolate metabolic process"/>
    <property type="evidence" value="ECO:0007669"/>
    <property type="project" value="TreeGrafter"/>
</dbReference>
<protein>
    <recommendedName>
        <fullName evidence="2">dihydrofolate reductase</fullName>
        <ecNumber evidence="2">1.5.1.3</ecNumber>
    </recommendedName>
</protein>
<dbReference type="SUPFAM" id="SSF53597">
    <property type="entry name" value="Dihydrofolate reductase-like"/>
    <property type="match status" value="1"/>
</dbReference>
<dbReference type="GO" id="GO:0006730">
    <property type="term" value="P:one-carbon metabolic process"/>
    <property type="evidence" value="ECO:0007669"/>
    <property type="project" value="UniProtKB-KW"/>
</dbReference>
<dbReference type="EC" id="1.5.1.3" evidence="2"/>
<evidence type="ECO:0000313" key="7">
    <source>
        <dbReference type="EMBL" id="DAD66441.1"/>
    </source>
</evidence>
<dbReference type="PROSITE" id="PS51330">
    <property type="entry name" value="DHFR_2"/>
    <property type="match status" value="1"/>
</dbReference>
<keyword evidence="5" id="KW-0560">Oxidoreductase</keyword>
<evidence type="ECO:0000259" key="6">
    <source>
        <dbReference type="PROSITE" id="PS51330"/>
    </source>
</evidence>
<reference evidence="7" key="1">
    <citation type="journal article" date="2021" name="Proc. Natl. Acad. Sci. U.S.A.">
        <title>A Catalog of Tens of Thousands of Viruses from Human Metagenomes Reveals Hidden Associations with Chronic Diseases.</title>
        <authorList>
            <person name="Tisza M.J."/>
            <person name="Buck C.B."/>
        </authorList>
    </citation>
    <scope>NUCLEOTIDE SEQUENCE</scope>
    <source>
        <strain evidence="7">CtPuP5</strain>
    </source>
</reference>
<evidence type="ECO:0000256" key="5">
    <source>
        <dbReference type="ARBA" id="ARBA00023002"/>
    </source>
</evidence>
<dbReference type="GO" id="GO:0046654">
    <property type="term" value="P:tetrahydrofolate biosynthetic process"/>
    <property type="evidence" value="ECO:0007669"/>
    <property type="project" value="InterPro"/>
</dbReference>
<dbReference type="Pfam" id="PF00186">
    <property type="entry name" value="DHFR_1"/>
    <property type="match status" value="1"/>
</dbReference>
<dbReference type="InterPro" id="IPR024072">
    <property type="entry name" value="DHFR-like_dom_sf"/>
</dbReference>
<dbReference type="CDD" id="cd00209">
    <property type="entry name" value="DHFR"/>
    <property type="match status" value="1"/>
</dbReference>
<dbReference type="PANTHER" id="PTHR48069:SF3">
    <property type="entry name" value="DIHYDROFOLATE REDUCTASE"/>
    <property type="match status" value="1"/>
</dbReference>
<dbReference type="PRINTS" id="PR00070">
    <property type="entry name" value="DHFR"/>
</dbReference>
<sequence>MTVNLIVAISENNAIGKNGDLCFHIKDDLKRFKELTIGKPVIMGYNTYKSLPNGALPKRENIVLCNDKTTVSIKENITLLPSLEEAIEYCDNNCYNDIFIIGGGMLYKYAIEHDLVDILYITKIHETVEDADTFFPTIDYNKWNEKAKEDKETEDGIKYSFVKYKRNKAKFKLNPDSIHVDKIHKAIEKKKEKFGKGYCPCVTKLAHCEDTICPCKEYRTNGGKCHCELYIE</sequence>
<dbReference type="GO" id="GO:0050661">
    <property type="term" value="F:NADP binding"/>
    <property type="evidence" value="ECO:0007669"/>
    <property type="project" value="InterPro"/>
</dbReference>
<dbReference type="InterPro" id="IPR036644">
    <property type="entry name" value="FTR_bsu_sf"/>
</dbReference>
<dbReference type="GO" id="GO:0016730">
    <property type="term" value="F:oxidoreductase activity, acting on iron-sulfur proteins as donors"/>
    <property type="evidence" value="ECO:0007669"/>
    <property type="project" value="InterPro"/>
</dbReference>
<evidence type="ECO:0000256" key="1">
    <source>
        <dbReference type="ARBA" id="ARBA00004903"/>
    </source>
</evidence>
<organism evidence="7">
    <name type="scientific">Myoviridae sp. ctPuP5</name>
    <dbReference type="NCBI Taxonomy" id="2823543"/>
    <lineage>
        <taxon>Viruses</taxon>
        <taxon>Duplodnaviria</taxon>
        <taxon>Heunggongvirae</taxon>
        <taxon>Uroviricota</taxon>
        <taxon>Caudoviricetes</taxon>
    </lineage>
</organism>
<dbReference type="SUPFAM" id="SSF57662">
    <property type="entry name" value="Ferredoxin thioredoxin reductase (FTR), catalytic beta chain"/>
    <property type="match status" value="1"/>
</dbReference>
<evidence type="ECO:0000256" key="2">
    <source>
        <dbReference type="ARBA" id="ARBA00012856"/>
    </source>
</evidence>
<dbReference type="EMBL" id="BK014662">
    <property type="protein sequence ID" value="DAD66441.1"/>
    <property type="molecule type" value="Genomic_DNA"/>
</dbReference>
<evidence type="ECO:0000256" key="4">
    <source>
        <dbReference type="ARBA" id="ARBA00022857"/>
    </source>
</evidence>
<keyword evidence="3" id="KW-0554">One-carbon metabolism</keyword>
<dbReference type="Gene3D" id="3.40.430.10">
    <property type="entry name" value="Dihydrofolate Reductase, subunit A"/>
    <property type="match status" value="1"/>
</dbReference>
<dbReference type="InterPro" id="IPR012259">
    <property type="entry name" value="DHFR"/>
</dbReference>
<accession>A0A8S5L986</accession>
<dbReference type="PANTHER" id="PTHR48069">
    <property type="entry name" value="DIHYDROFOLATE REDUCTASE"/>
    <property type="match status" value="1"/>
</dbReference>
<dbReference type="InterPro" id="IPR001796">
    <property type="entry name" value="DHFR_dom"/>
</dbReference>
<dbReference type="GO" id="GO:0046655">
    <property type="term" value="P:folic acid metabolic process"/>
    <property type="evidence" value="ECO:0007669"/>
    <property type="project" value="TreeGrafter"/>
</dbReference>
<dbReference type="GO" id="GO:0004146">
    <property type="term" value="F:dihydrofolate reductase activity"/>
    <property type="evidence" value="ECO:0007669"/>
    <property type="project" value="UniProtKB-EC"/>
</dbReference>
<name>A0A8S5L986_9CAUD</name>
<proteinExistence type="predicted"/>
<keyword evidence="4" id="KW-0521">NADP</keyword>
<comment type="pathway">
    <text evidence="1">Cofactor biosynthesis; tetrahydrofolate biosynthesis; 5,6,7,8-tetrahydrofolate from 7,8-dihydrofolate: step 1/1.</text>
</comment>
<evidence type="ECO:0000256" key="3">
    <source>
        <dbReference type="ARBA" id="ARBA00022563"/>
    </source>
</evidence>